<protein>
    <submittedName>
        <fullName evidence="3">Ribonuclease PH</fullName>
    </submittedName>
</protein>
<dbReference type="Proteomes" id="UP000271098">
    <property type="component" value="Unassembled WGS sequence"/>
</dbReference>
<organism evidence="3">
    <name type="scientific">Gongylonema pulchrum</name>
    <dbReference type="NCBI Taxonomy" id="637853"/>
    <lineage>
        <taxon>Eukaryota</taxon>
        <taxon>Metazoa</taxon>
        <taxon>Ecdysozoa</taxon>
        <taxon>Nematoda</taxon>
        <taxon>Chromadorea</taxon>
        <taxon>Rhabditida</taxon>
        <taxon>Spirurina</taxon>
        <taxon>Spiruromorpha</taxon>
        <taxon>Spiruroidea</taxon>
        <taxon>Gongylonematidae</taxon>
        <taxon>Gongylonema</taxon>
    </lineage>
</organism>
<keyword evidence="2" id="KW-1185">Reference proteome</keyword>
<gene>
    <name evidence="1" type="ORF">GPUH_LOCUS22005</name>
</gene>
<dbReference type="EMBL" id="UYRT01094013">
    <property type="protein sequence ID" value="VDN39317.1"/>
    <property type="molecule type" value="Genomic_DNA"/>
</dbReference>
<name>A0A183EM13_9BILA</name>
<dbReference type="AlphaFoldDB" id="A0A183EM13"/>
<dbReference type="WBParaSite" id="GPUH_0002203101-mRNA-1">
    <property type="protein sequence ID" value="GPUH_0002203101-mRNA-1"/>
    <property type="gene ID" value="GPUH_0002203101"/>
</dbReference>
<reference evidence="3" key="1">
    <citation type="submission" date="2016-06" db="UniProtKB">
        <authorList>
            <consortium name="WormBaseParasite"/>
        </authorList>
    </citation>
    <scope>IDENTIFICATION</scope>
</reference>
<evidence type="ECO:0000313" key="2">
    <source>
        <dbReference type="Proteomes" id="UP000271098"/>
    </source>
</evidence>
<evidence type="ECO:0000313" key="3">
    <source>
        <dbReference type="WBParaSite" id="GPUH_0002203101-mRNA-1"/>
    </source>
</evidence>
<sequence>MADHVQAQKGEMVTLAGLGKLMLEKSEAQVVLEPKEDCDKNIFWDLLRERVARKITLGRIELEGKMYVKLDDTLFDASGTVTLFQEEGGIKAFGVEDVVFYSEVVHSPTYLAYANRAVKNGKEVLRRRDV</sequence>
<reference evidence="1 2" key="2">
    <citation type="submission" date="2018-11" db="EMBL/GenBank/DDBJ databases">
        <authorList>
            <consortium name="Pathogen Informatics"/>
        </authorList>
    </citation>
    <scope>NUCLEOTIDE SEQUENCE [LARGE SCALE GENOMIC DNA]</scope>
</reference>
<evidence type="ECO:0000313" key="1">
    <source>
        <dbReference type="EMBL" id="VDN39317.1"/>
    </source>
</evidence>
<accession>A0A183EM13</accession>
<proteinExistence type="predicted"/>